<keyword evidence="1" id="KW-0547">Nucleotide-binding</keyword>
<keyword evidence="2" id="KW-0378">Hydrolase</keyword>
<dbReference type="InterPro" id="IPR050474">
    <property type="entry name" value="Hel308_SKI2-like"/>
</dbReference>
<name>A0A939SM99_STAXY</name>
<dbReference type="PANTHER" id="PTHR47961:SF6">
    <property type="entry name" value="DNA-DIRECTED DNA POLYMERASE"/>
    <property type="match status" value="1"/>
</dbReference>
<dbReference type="GO" id="GO:0004386">
    <property type="term" value="F:helicase activity"/>
    <property type="evidence" value="ECO:0007669"/>
    <property type="project" value="UniProtKB-KW"/>
</dbReference>
<dbReference type="Pfam" id="PF00270">
    <property type="entry name" value="DEAD"/>
    <property type="match status" value="1"/>
</dbReference>
<keyword evidence="4" id="KW-0067">ATP-binding</keyword>
<reference evidence="6" key="1">
    <citation type="submission" date="2021-03" db="EMBL/GenBank/DDBJ databases">
        <title>Molecular epidemiology and mechanisms of colistin and carbapenem resistance in Enterobacteriaceae from clinical isolates, the environment and porcine samples in Pretoria, South Africa.</title>
        <authorList>
            <person name="Bogoshi D."/>
            <person name="Mbelle N.M."/>
            <person name="Naidoo V."/>
            <person name="Osei Sekyere J."/>
        </authorList>
    </citation>
    <scope>NUCLEOTIDE SEQUENCE</scope>
    <source>
        <strain evidence="6">ESB009</strain>
    </source>
</reference>
<organism evidence="6">
    <name type="scientific">Staphylococcus xylosus</name>
    <dbReference type="NCBI Taxonomy" id="1288"/>
    <lineage>
        <taxon>Bacteria</taxon>
        <taxon>Bacillati</taxon>
        <taxon>Bacillota</taxon>
        <taxon>Bacilli</taxon>
        <taxon>Bacillales</taxon>
        <taxon>Staphylococcaceae</taxon>
        <taxon>Staphylococcus</taxon>
    </lineage>
</organism>
<feature type="domain" description="Helicase ATP-binding" evidence="5">
    <location>
        <begin position="1"/>
        <end position="121"/>
    </location>
</feature>
<accession>A0A939SM99</accession>
<dbReference type="GO" id="GO:0016787">
    <property type="term" value="F:hydrolase activity"/>
    <property type="evidence" value="ECO:0007669"/>
    <property type="project" value="UniProtKB-KW"/>
</dbReference>
<dbReference type="PROSITE" id="PS51192">
    <property type="entry name" value="HELICASE_ATP_BIND_1"/>
    <property type="match status" value="1"/>
</dbReference>
<evidence type="ECO:0000313" key="6">
    <source>
        <dbReference type="EMBL" id="MBO1919897.1"/>
    </source>
</evidence>
<dbReference type="AlphaFoldDB" id="A0A939SM99"/>
<dbReference type="InterPro" id="IPR014001">
    <property type="entry name" value="Helicase_ATP-bd"/>
</dbReference>
<evidence type="ECO:0000256" key="4">
    <source>
        <dbReference type="ARBA" id="ARBA00022840"/>
    </source>
</evidence>
<proteinExistence type="predicted"/>
<dbReference type="SUPFAM" id="SSF52540">
    <property type="entry name" value="P-loop containing nucleoside triphosphate hydrolases"/>
    <property type="match status" value="1"/>
</dbReference>
<evidence type="ECO:0000256" key="2">
    <source>
        <dbReference type="ARBA" id="ARBA00022801"/>
    </source>
</evidence>
<dbReference type="InterPro" id="IPR011545">
    <property type="entry name" value="DEAD/DEAH_box_helicase_dom"/>
</dbReference>
<evidence type="ECO:0000256" key="1">
    <source>
        <dbReference type="ARBA" id="ARBA00022741"/>
    </source>
</evidence>
<evidence type="ECO:0000256" key="3">
    <source>
        <dbReference type="ARBA" id="ARBA00022806"/>
    </source>
</evidence>
<dbReference type="Gene3D" id="3.40.50.300">
    <property type="entry name" value="P-loop containing nucleotide triphosphate hydrolases"/>
    <property type="match status" value="1"/>
</dbReference>
<dbReference type="GO" id="GO:0005524">
    <property type="term" value="F:ATP binding"/>
    <property type="evidence" value="ECO:0007669"/>
    <property type="project" value="UniProtKB-KW"/>
</dbReference>
<dbReference type="EMBL" id="JAGETT010000020">
    <property type="protein sequence ID" value="MBO1919897.1"/>
    <property type="molecule type" value="Genomic_DNA"/>
</dbReference>
<evidence type="ECO:0000259" key="5">
    <source>
        <dbReference type="PROSITE" id="PS51192"/>
    </source>
</evidence>
<dbReference type="InterPro" id="IPR027417">
    <property type="entry name" value="P-loop_NTPase"/>
</dbReference>
<comment type="caution">
    <text evidence="6">The sequence shown here is derived from an EMBL/GenBank/DDBJ whole genome shotgun (WGS) entry which is preliminary data.</text>
</comment>
<keyword evidence="3 6" id="KW-0347">Helicase</keyword>
<gene>
    <name evidence="6" type="ORF">J4710_04650</name>
</gene>
<protein>
    <submittedName>
        <fullName evidence="6">DEAD/DEAH box helicase</fullName>
    </submittedName>
</protein>
<dbReference type="GO" id="GO:0003676">
    <property type="term" value="F:nucleic acid binding"/>
    <property type="evidence" value="ECO:0007669"/>
    <property type="project" value="InterPro"/>
</dbReference>
<sequence>MPTSAGKTKATEIIVRSAFLSTRTSLAIIVAPFRALCNEISTDLKTKFYNEEISVNEMTDVFQMDFEIADIIRRKQILVVTPENFIYFKELSELSNEIGLIIYDEGTNLIMALEGLRMNCF</sequence>
<dbReference type="PANTHER" id="PTHR47961">
    <property type="entry name" value="DNA POLYMERASE THETA, PUTATIVE (AFU_ORTHOLOGUE AFUA_1G05260)-RELATED"/>
    <property type="match status" value="1"/>
</dbReference>